<dbReference type="AlphaFoldDB" id="A0A9W7BSX6"/>
<sequence>MMAPNDSDESDVIYSGEVLTEMGGEDLAPYKMSKADRRADDWFQHLLESSLTDASSLSPPKAKIYELLTSKPQTPALEIAEKCPNLLAKGCERYNVPIIRKRAEAWRHFDVDGVTNQDFDDAPTPSNLTPPILKAIEEELRSKKIIVDEVSARLVYVNDVFVPSLSQTSDSPDFKCYSESDVSKLNPELSTVFSYLPDGVSDNFPYKSTTTRNRIPLSVLSGKDHMVGPYNGQGAVNNQQGTGCFAALNSVKCKEVAVVDVQPNTVLEKPVHVIRCYDKEGVGGATHPRTILNAGDGSVVDFVQQIVDVEQDLGTRGPSFFNGYTQAVVGAGANVTHSFVDESGGVFEADVENDEGAREQEMKRTQIQNTLFETISAHVNGENGSFETAMIGSGGHGRSRVCLEVHLLEEGSHAGVKGLVMSGGVQRVDMRTNIHHIASGCTSRQSQRNLVGGRSGATFKGRIRVEQSAQQTDSEQLARSLLLNEKSRVWCIPSLEIIADDVSCTHGATISDLSEEELFYLRSRGLDKDTSRNLQLFAFVDEISKGVNKAVLGTDEGGGLAQRLGLKLQRIIPRGERKVKGEFQSS</sequence>
<dbReference type="EMBL" id="BRXX01000175">
    <property type="protein sequence ID" value="GMH95901.1"/>
    <property type="molecule type" value="Genomic_DNA"/>
</dbReference>
<dbReference type="InterPro" id="IPR037284">
    <property type="entry name" value="SUF_FeS_clus_asmbl_SufBD_sf"/>
</dbReference>
<dbReference type="GO" id="GO:0016226">
    <property type="term" value="P:iron-sulfur cluster assembly"/>
    <property type="evidence" value="ECO:0007669"/>
    <property type="project" value="InterPro"/>
</dbReference>
<feature type="domain" description="SUF system FeS cluster assembly SufBD core" evidence="1">
    <location>
        <begin position="284"/>
        <end position="539"/>
    </location>
</feature>
<dbReference type="SUPFAM" id="SSF101960">
    <property type="entry name" value="Stabilizer of iron transporter SufD"/>
    <property type="match status" value="1"/>
</dbReference>
<dbReference type="Proteomes" id="UP001165160">
    <property type="component" value="Unassembled WGS sequence"/>
</dbReference>
<dbReference type="PANTHER" id="PTHR43575">
    <property type="entry name" value="PROTEIN ABCI7, CHLOROPLASTIC"/>
    <property type="match status" value="1"/>
</dbReference>
<accession>A0A9W7BSX6</accession>
<dbReference type="PANTHER" id="PTHR43575:SF1">
    <property type="entry name" value="PROTEIN ABCI7, CHLOROPLASTIC"/>
    <property type="match status" value="1"/>
</dbReference>
<protein>
    <recommendedName>
        <fullName evidence="1">SUF system FeS cluster assembly SufBD core domain-containing protein</fullName>
    </recommendedName>
</protein>
<reference evidence="3" key="1">
    <citation type="journal article" date="2023" name="Commun. Biol.">
        <title>Genome analysis of Parmales, the sister group of diatoms, reveals the evolutionary specialization of diatoms from phago-mixotrophs to photoautotrophs.</title>
        <authorList>
            <person name="Ban H."/>
            <person name="Sato S."/>
            <person name="Yoshikawa S."/>
            <person name="Yamada K."/>
            <person name="Nakamura Y."/>
            <person name="Ichinomiya M."/>
            <person name="Sato N."/>
            <person name="Blanc-Mathieu R."/>
            <person name="Endo H."/>
            <person name="Kuwata A."/>
            <person name="Ogata H."/>
        </authorList>
    </citation>
    <scope>NUCLEOTIDE SEQUENCE [LARGE SCALE GENOMIC DNA]</scope>
    <source>
        <strain evidence="3">NIES 3699</strain>
    </source>
</reference>
<evidence type="ECO:0000313" key="2">
    <source>
        <dbReference type="EMBL" id="GMH95901.1"/>
    </source>
</evidence>
<evidence type="ECO:0000313" key="3">
    <source>
        <dbReference type="Proteomes" id="UP001165160"/>
    </source>
</evidence>
<comment type="caution">
    <text evidence="2">The sequence shown here is derived from an EMBL/GenBank/DDBJ whole genome shotgun (WGS) entry which is preliminary data.</text>
</comment>
<dbReference type="InterPro" id="IPR000825">
    <property type="entry name" value="SUF_FeS_clus_asmbl_SufBD_core"/>
</dbReference>
<dbReference type="Pfam" id="PF01458">
    <property type="entry name" value="SUFBD_core"/>
    <property type="match status" value="1"/>
</dbReference>
<dbReference type="InterPro" id="IPR055346">
    <property type="entry name" value="Fe-S_cluster_assembly_SufBD"/>
</dbReference>
<proteinExistence type="predicted"/>
<organism evidence="2 3">
    <name type="scientific">Triparma verrucosa</name>
    <dbReference type="NCBI Taxonomy" id="1606542"/>
    <lineage>
        <taxon>Eukaryota</taxon>
        <taxon>Sar</taxon>
        <taxon>Stramenopiles</taxon>
        <taxon>Ochrophyta</taxon>
        <taxon>Bolidophyceae</taxon>
        <taxon>Parmales</taxon>
        <taxon>Triparmaceae</taxon>
        <taxon>Triparma</taxon>
    </lineage>
</organism>
<name>A0A9W7BSX6_9STRA</name>
<evidence type="ECO:0000259" key="1">
    <source>
        <dbReference type="Pfam" id="PF01458"/>
    </source>
</evidence>
<keyword evidence="3" id="KW-1185">Reference proteome</keyword>
<gene>
    <name evidence="2" type="ORF">TrVE_jg5768</name>
</gene>